<evidence type="ECO:0000256" key="3">
    <source>
        <dbReference type="ARBA" id="ARBA00023157"/>
    </source>
</evidence>
<comment type="caution">
    <text evidence="8">The sequence shown here is derived from an EMBL/GenBank/DDBJ whole genome shotgun (WGS) entry which is preliminary data.</text>
</comment>
<evidence type="ECO:0000256" key="5">
    <source>
        <dbReference type="PROSITE-ProRule" id="PRU00302"/>
    </source>
</evidence>
<dbReference type="Proteomes" id="UP000242188">
    <property type="component" value="Unassembled WGS sequence"/>
</dbReference>
<dbReference type="SMART" id="SM00473">
    <property type="entry name" value="PAN_AP"/>
    <property type="match status" value="1"/>
</dbReference>
<keyword evidence="3 5" id="KW-1015">Disulfide bond</keyword>
<dbReference type="SUPFAM" id="SSF57414">
    <property type="entry name" value="Hairpin loop containing domain-like"/>
    <property type="match status" value="1"/>
</dbReference>
<evidence type="ECO:0000259" key="7">
    <source>
        <dbReference type="PROSITE" id="PS50948"/>
    </source>
</evidence>
<accession>A0A210PFV8</accession>
<sequence>MVVVISCPDFPLFNGTVSTYNSTYNTEVVCTCNEGFRMMSGMTQEAIKCQADKTWNSTIPVCQVIDCGTPLVVANTLLTDNVHTYGANVTYTCVNSMRFAADTYSQTSQCGLDGEWEPFALECTTYKCSDPPTIQQATTVRINTTIAIYACFGHHFFSDGSAVKNITCNDSFVWEAIPECIYDDTLVTQKGASITFIDMKLRQTASSALAVVRSDSNIDCGDQCLRNSRCKAFNYNNAQTDANCILFSQMAAGDVFVSAVDWSYFELYDVMYLP</sequence>
<proteinExistence type="predicted"/>
<dbReference type="InterPro" id="IPR050350">
    <property type="entry name" value="Compl-Cell_Adhes-Reg"/>
</dbReference>
<feature type="domain" description="Sushi" evidence="6">
    <location>
        <begin position="5"/>
        <end position="64"/>
    </location>
</feature>
<dbReference type="PROSITE" id="PS50948">
    <property type="entry name" value="PAN"/>
    <property type="match status" value="1"/>
</dbReference>
<dbReference type="Gene3D" id="3.50.4.10">
    <property type="entry name" value="Hepatocyte Growth Factor"/>
    <property type="match status" value="1"/>
</dbReference>
<gene>
    <name evidence="8" type="ORF">KP79_PYT03915</name>
</gene>
<evidence type="ECO:0000256" key="2">
    <source>
        <dbReference type="ARBA" id="ARBA00022737"/>
    </source>
</evidence>
<evidence type="ECO:0000256" key="1">
    <source>
        <dbReference type="ARBA" id="ARBA00022659"/>
    </source>
</evidence>
<comment type="caution">
    <text evidence="5">Lacks conserved residue(s) required for the propagation of feature annotation.</text>
</comment>
<organism evidence="8 9">
    <name type="scientific">Mizuhopecten yessoensis</name>
    <name type="common">Japanese scallop</name>
    <name type="synonym">Patinopecten yessoensis</name>
    <dbReference type="NCBI Taxonomy" id="6573"/>
    <lineage>
        <taxon>Eukaryota</taxon>
        <taxon>Metazoa</taxon>
        <taxon>Spiralia</taxon>
        <taxon>Lophotrochozoa</taxon>
        <taxon>Mollusca</taxon>
        <taxon>Bivalvia</taxon>
        <taxon>Autobranchia</taxon>
        <taxon>Pteriomorphia</taxon>
        <taxon>Pectinida</taxon>
        <taxon>Pectinoidea</taxon>
        <taxon>Pectinidae</taxon>
        <taxon>Mizuhopecten</taxon>
    </lineage>
</organism>
<name>A0A210PFV8_MIZYE</name>
<feature type="disulfide bond" evidence="5">
    <location>
        <begin position="67"/>
        <end position="110"/>
    </location>
</feature>
<dbReference type="SMART" id="SM00032">
    <property type="entry name" value="CCP"/>
    <property type="match status" value="3"/>
</dbReference>
<keyword evidence="9" id="KW-1185">Reference proteome</keyword>
<keyword evidence="1 5" id="KW-0768">Sushi</keyword>
<feature type="domain" description="Sushi" evidence="6">
    <location>
        <begin position="65"/>
        <end position="125"/>
    </location>
</feature>
<dbReference type="Gene3D" id="2.10.70.10">
    <property type="entry name" value="Complement Module, domain 1"/>
    <property type="match status" value="2"/>
</dbReference>
<dbReference type="PANTHER" id="PTHR19325:SF570">
    <property type="entry name" value="COMPLEMENT COMPONENT 4 BINDING PROTEIN, MEMBRANE"/>
    <property type="match status" value="1"/>
</dbReference>
<dbReference type="Pfam" id="PF00084">
    <property type="entry name" value="Sushi"/>
    <property type="match status" value="2"/>
</dbReference>
<evidence type="ECO:0000259" key="6">
    <source>
        <dbReference type="PROSITE" id="PS50923"/>
    </source>
</evidence>
<dbReference type="AlphaFoldDB" id="A0A210PFV8"/>
<dbReference type="SUPFAM" id="SSF57535">
    <property type="entry name" value="Complement control module/SCR domain"/>
    <property type="match status" value="2"/>
</dbReference>
<evidence type="ECO:0000313" key="8">
    <source>
        <dbReference type="EMBL" id="OWF35347.1"/>
    </source>
</evidence>
<dbReference type="EMBL" id="NEDP02076732">
    <property type="protein sequence ID" value="OWF35347.1"/>
    <property type="molecule type" value="Genomic_DNA"/>
</dbReference>
<dbReference type="InterPro" id="IPR003609">
    <property type="entry name" value="Pan_app"/>
</dbReference>
<keyword evidence="4" id="KW-0325">Glycoprotein</keyword>
<dbReference type="InterPro" id="IPR000436">
    <property type="entry name" value="Sushi_SCR_CCP_dom"/>
</dbReference>
<evidence type="ECO:0000313" key="9">
    <source>
        <dbReference type="Proteomes" id="UP000242188"/>
    </source>
</evidence>
<feature type="domain" description="Apple" evidence="7">
    <location>
        <begin position="180"/>
        <end position="269"/>
    </location>
</feature>
<dbReference type="PANTHER" id="PTHR19325">
    <property type="entry name" value="COMPLEMENT COMPONENT-RELATED SUSHI DOMAIN-CONTAINING"/>
    <property type="match status" value="1"/>
</dbReference>
<reference evidence="8 9" key="1">
    <citation type="journal article" date="2017" name="Nat. Ecol. Evol.">
        <title>Scallop genome provides insights into evolution of bilaterian karyotype and development.</title>
        <authorList>
            <person name="Wang S."/>
            <person name="Zhang J."/>
            <person name="Jiao W."/>
            <person name="Li J."/>
            <person name="Xun X."/>
            <person name="Sun Y."/>
            <person name="Guo X."/>
            <person name="Huan P."/>
            <person name="Dong B."/>
            <person name="Zhang L."/>
            <person name="Hu X."/>
            <person name="Sun X."/>
            <person name="Wang J."/>
            <person name="Zhao C."/>
            <person name="Wang Y."/>
            <person name="Wang D."/>
            <person name="Huang X."/>
            <person name="Wang R."/>
            <person name="Lv J."/>
            <person name="Li Y."/>
            <person name="Zhang Z."/>
            <person name="Liu B."/>
            <person name="Lu W."/>
            <person name="Hui Y."/>
            <person name="Liang J."/>
            <person name="Zhou Z."/>
            <person name="Hou R."/>
            <person name="Li X."/>
            <person name="Liu Y."/>
            <person name="Li H."/>
            <person name="Ning X."/>
            <person name="Lin Y."/>
            <person name="Zhao L."/>
            <person name="Xing Q."/>
            <person name="Dou J."/>
            <person name="Li Y."/>
            <person name="Mao J."/>
            <person name="Guo H."/>
            <person name="Dou H."/>
            <person name="Li T."/>
            <person name="Mu C."/>
            <person name="Jiang W."/>
            <person name="Fu Q."/>
            <person name="Fu X."/>
            <person name="Miao Y."/>
            <person name="Liu J."/>
            <person name="Yu Q."/>
            <person name="Li R."/>
            <person name="Liao H."/>
            <person name="Li X."/>
            <person name="Kong Y."/>
            <person name="Jiang Z."/>
            <person name="Chourrout D."/>
            <person name="Li R."/>
            <person name="Bao Z."/>
        </authorList>
    </citation>
    <scope>NUCLEOTIDE SEQUENCE [LARGE SCALE GENOMIC DNA]</scope>
    <source>
        <strain evidence="8 9">PY_sf001</strain>
    </source>
</reference>
<dbReference type="OrthoDB" id="6142884at2759"/>
<dbReference type="InterPro" id="IPR035976">
    <property type="entry name" value="Sushi/SCR/CCP_sf"/>
</dbReference>
<dbReference type="CDD" id="cd00033">
    <property type="entry name" value="CCP"/>
    <property type="match status" value="2"/>
</dbReference>
<dbReference type="PROSITE" id="PS50923">
    <property type="entry name" value="SUSHI"/>
    <property type="match status" value="2"/>
</dbReference>
<evidence type="ECO:0000256" key="4">
    <source>
        <dbReference type="ARBA" id="ARBA00023180"/>
    </source>
</evidence>
<dbReference type="Pfam" id="PF00024">
    <property type="entry name" value="PAN_1"/>
    <property type="match status" value="1"/>
</dbReference>
<protein>
    <submittedName>
        <fullName evidence="8">CUB and sushi domain-containing protein 2</fullName>
    </submittedName>
</protein>
<keyword evidence="2" id="KW-0677">Repeat</keyword>